<name>S4PX60_9NEOP</name>
<proteinExistence type="predicted"/>
<dbReference type="PANTHER" id="PTHR47326:SF1">
    <property type="entry name" value="HTH PSQ-TYPE DOMAIN-CONTAINING PROTEIN"/>
    <property type="match status" value="1"/>
</dbReference>
<dbReference type="AlphaFoldDB" id="S4PX60"/>
<reference evidence="1" key="1">
    <citation type="journal article" date="2013" name="BMC Genomics">
        <title>Unscrambling butterfly oogenesis.</title>
        <authorList>
            <person name="Carter J.M."/>
            <person name="Baker S.C."/>
            <person name="Pink R."/>
            <person name="Carter D.R."/>
            <person name="Collins A."/>
            <person name="Tomlin J."/>
            <person name="Gibbs M."/>
            <person name="Breuker C.J."/>
        </authorList>
    </citation>
    <scope>NUCLEOTIDE SEQUENCE</scope>
    <source>
        <tissue evidence="1">Ovary</tissue>
    </source>
</reference>
<reference evidence="1" key="2">
    <citation type="submission" date="2013-05" db="EMBL/GenBank/DDBJ databases">
        <authorList>
            <person name="Carter J.-M."/>
            <person name="Baker S.C."/>
            <person name="Pink R."/>
            <person name="Carter D.R.F."/>
            <person name="Collins A."/>
            <person name="Tomlin J."/>
            <person name="Gibbs M."/>
            <person name="Breuker C.J."/>
        </authorList>
    </citation>
    <scope>NUCLEOTIDE SEQUENCE</scope>
    <source>
        <tissue evidence="1">Ovary</tissue>
    </source>
</reference>
<sequence>MVYIYTFLFPAKSNKKSMKNSHGNSYEYTPQEYVNMLLCYGKARCVTTEALRIYKKKYPDSPCPGFRTFHLTFQRIADNEPIVPSRALGLDAKGRKVKRTYEKVILSVYKNEPGLNLNAMRTLLRKQNIKVTISNIKSILKLNGLSYTPQIRPKKNRRLFYCEWLLRRLKRDKMFMQNVLWTDDSVFTKWNMKNRHIPGQAATSPDGWSLNVWAGMLNDELFGPVFLPQPTSYETYLEFVKGPLMEILYELPLAQRSTMWFQHDNFKPHNGMKITVKLNSLFERRWIGVERFNPFPFNAADLSPIHFIWDYIKMKVFSKEHNTAGQMQEAIVSAFNDLRSECKENPILHSSQFANVIKTVQACVKSERGK</sequence>
<accession>S4PX60</accession>
<dbReference type="GO" id="GO:0003676">
    <property type="term" value="F:nucleic acid binding"/>
    <property type="evidence" value="ECO:0007669"/>
    <property type="project" value="InterPro"/>
</dbReference>
<organism evidence="1">
    <name type="scientific">Pararge aegeria</name>
    <name type="common">speckled wood butterfly</name>
    <dbReference type="NCBI Taxonomy" id="116150"/>
    <lineage>
        <taxon>Eukaryota</taxon>
        <taxon>Metazoa</taxon>
        <taxon>Ecdysozoa</taxon>
        <taxon>Arthropoda</taxon>
        <taxon>Hexapoda</taxon>
        <taxon>Insecta</taxon>
        <taxon>Pterygota</taxon>
        <taxon>Neoptera</taxon>
        <taxon>Endopterygota</taxon>
        <taxon>Lepidoptera</taxon>
        <taxon>Glossata</taxon>
        <taxon>Ditrysia</taxon>
        <taxon>Papilionoidea</taxon>
        <taxon>Nymphalidae</taxon>
        <taxon>Satyrinae</taxon>
        <taxon>Satyrini</taxon>
        <taxon>Parargina</taxon>
        <taxon>Pararge</taxon>
    </lineage>
</organism>
<protein>
    <submittedName>
        <fullName evidence="1">Uncharacterized protein</fullName>
    </submittedName>
</protein>
<dbReference type="PANTHER" id="PTHR47326">
    <property type="entry name" value="TRANSPOSABLE ELEMENT TC3 TRANSPOSASE-LIKE PROTEIN"/>
    <property type="match status" value="1"/>
</dbReference>
<dbReference type="Gene3D" id="3.30.420.10">
    <property type="entry name" value="Ribonuclease H-like superfamily/Ribonuclease H"/>
    <property type="match status" value="1"/>
</dbReference>
<dbReference type="InterPro" id="IPR036397">
    <property type="entry name" value="RNaseH_sf"/>
</dbReference>
<evidence type="ECO:0000313" key="1">
    <source>
        <dbReference type="EMBL" id="JAA86957.1"/>
    </source>
</evidence>
<dbReference type="EMBL" id="GAIX01005603">
    <property type="protein sequence ID" value="JAA86957.1"/>
    <property type="molecule type" value="Transcribed_RNA"/>
</dbReference>